<evidence type="ECO:0000256" key="1">
    <source>
        <dbReference type="SAM" id="Phobius"/>
    </source>
</evidence>
<dbReference type="EMBL" id="JAYKXN010000005">
    <property type="protein sequence ID" value="KAK7284380.1"/>
    <property type="molecule type" value="Genomic_DNA"/>
</dbReference>
<sequence length="194" mass="21925">MCNMLIVLGILLIIVNGPTLCFGNMVEDKILKVGEELLRETLPLQGGSRFYQLQGLKHRGWYEVKISYPASIPASFSIQMKRNKSDVVLNNNRRLLNTEKLIFMNSNQDESQLILVTVEPEGFPAKPRVPEREFIIFNIVCDELLLGIPYKAWGVVALALLCLGIAFIIPSFLPLYLLPRNQVPRTDDHVSKTS</sequence>
<evidence type="ECO:0000313" key="4">
    <source>
        <dbReference type="Proteomes" id="UP001359559"/>
    </source>
</evidence>
<comment type="caution">
    <text evidence="3">The sequence shown here is derived from an EMBL/GenBank/DDBJ whole genome shotgun (WGS) entry which is preliminary data.</text>
</comment>
<feature type="signal peptide" evidence="2">
    <location>
        <begin position="1"/>
        <end position="21"/>
    </location>
</feature>
<accession>A0AAN9IQF7</accession>
<feature type="transmembrane region" description="Helical" evidence="1">
    <location>
        <begin position="152"/>
        <end position="178"/>
    </location>
</feature>
<keyword evidence="1" id="KW-1133">Transmembrane helix</keyword>
<dbReference type="Proteomes" id="UP001359559">
    <property type="component" value="Unassembled WGS sequence"/>
</dbReference>
<keyword evidence="1" id="KW-0812">Transmembrane</keyword>
<gene>
    <name evidence="3" type="ORF">RJT34_19125</name>
</gene>
<feature type="chain" id="PRO_5042897575" evidence="2">
    <location>
        <begin position="22"/>
        <end position="194"/>
    </location>
</feature>
<reference evidence="3 4" key="1">
    <citation type="submission" date="2024-01" db="EMBL/GenBank/DDBJ databases">
        <title>The genomes of 5 underutilized Papilionoideae crops provide insights into root nodulation and disease resistance.</title>
        <authorList>
            <person name="Yuan L."/>
        </authorList>
    </citation>
    <scope>NUCLEOTIDE SEQUENCE [LARGE SCALE GENOMIC DNA]</scope>
    <source>
        <strain evidence="3">LY-2023</strain>
        <tissue evidence="3">Leaf</tissue>
    </source>
</reference>
<dbReference type="PANTHER" id="PTHR35465">
    <property type="entry name" value="CAVEOLIN-1 PROTEIN"/>
    <property type="match status" value="1"/>
</dbReference>
<keyword evidence="4" id="KW-1185">Reference proteome</keyword>
<organism evidence="3 4">
    <name type="scientific">Clitoria ternatea</name>
    <name type="common">Butterfly pea</name>
    <dbReference type="NCBI Taxonomy" id="43366"/>
    <lineage>
        <taxon>Eukaryota</taxon>
        <taxon>Viridiplantae</taxon>
        <taxon>Streptophyta</taxon>
        <taxon>Embryophyta</taxon>
        <taxon>Tracheophyta</taxon>
        <taxon>Spermatophyta</taxon>
        <taxon>Magnoliopsida</taxon>
        <taxon>eudicotyledons</taxon>
        <taxon>Gunneridae</taxon>
        <taxon>Pentapetalae</taxon>
        <taxon>rosids</taxon>
        <taxon>fabids</taxon>
        <taxon>Fabales</taxon>
        <taxon>Fabaceae</taxon>
        <taxon>Papilionoideae</taxon>
        <taxon>50 kb inversion clade</taxon>
        <taxon>NPAAA clade</taxon>
        <taxon>indigoferoid/millettioid clade</taxon>
        <taxon>Phaseoleae</taxon>
        <taxon>Clitoria</taxon>
    </lineage>
</organism>
<proteinExistence type="predicted"/>
<keyword evidence="2" id="KW-0732">Signal</keyword>
<dbReference type="PANTHER" id="PTHR35465:SF1">
    <property type="entry name" value="PHOSPHATIDYLINOSITOL-GLYCAN BIOSYNTHESIS CLASS X PROTEIN"/>
    <property type="match status" value="1"/>
</dbReference>
<name>A0AAN9IQF7_CLITE</name>
<evidence type="ECO:0000313" key="3">
    <source>
        <dbReference type="EMBL" id="KAK7284380.1"/>
    </source>
</evidence>
<protein>
    <submittedName>
        <fullName evidence="3">Uncharacterized protein</fullName>
    </submittedName>
</protein>
<keyword evidence="1" id="KW-0472">Membrane</keyword>
<dbReference type="AlphaFoldDB" id="A0AAN9IQF7"/>
<evidence type="ECO:0000256" key="2">
    <source>
        <dbReference type="SAM" id="SignalP"/>
    </source>
</evidence>